<dbReference type="Gene3D" id="1.20.58.1690">
    <property type="match status" value="1"/>
</dbReference>
<name>A0A4P6UZL9_9HYPH</name>
<evidence type="ECO:0000256" key="1">
    <source>
        <dbReference type="SAM" id="SignalP"/>
    </source>
</evidence>
<accession>A0A4P6UZL9</accession>
<dbReference type="InterPro" id="IPR038434">
    <property type="entry name" value="YARHG_sf"/>
</dbReference>
<dbReference type="EMBL" id="CP036532">
    <property type="protein sequence ID" value="QBK29450.1"/>
    <property type="molecule type" value="Genomic_DNA"/>
</dbReference>
<evidence type="ECO:0000259" key="2">
    <source>
        <dbReference type="SMART" id="SM01324"/>
    </source>
</evidence>
<dbReference type="Pfam" id="PF13308">
    <property type="entry name" value="YARHG"/>
    <property type="match status" value="1"/>
</dbReference>
<feature type="signal peptide" evidence="1">
    <location>
        <begin position="1"/>
        <end position="22"/>
    </location>
</feature>
<evidence type="ECO:0000313" key="4">
    <source>
        <dbReference type="Proteomes" id="UP000293719"/>
    </source>
</evidence>
<dbReference type="OrthoDB" id="7666530at2"/>
<dbReference type="InterPro" id="IPR025582">
    <property type="entry name" value="YARHG_dom"/>
</dbReference>
<dbReference type="AlphaFoldDB" id="A0A4P6UZL9"/>
<proteinExistence type="predicted"/>
<dbReference type="KEGG" id="rpod:E0E05_01865"/>
<dbReference type="SMART" id="SM01324">
    <property type="entry name" value="YARHG"/>
    <property type="match status" value="1"/>
</dbReference>
<gene>
    <name evidence="3" type="ORF">E0E05_01865</name>
</gene>
<keyword evidence="1" id="KW-0732">Signal</keyword>
<keyword evidence="4" id="KW-1185">Reference proteome</keyword>
<organism evidence="3 4">
    <name type="scientific">Roseitalea porphyridii</name>
    <dbReference type="NCBI Taxonomy" id="1852022"/>
    <lineage>
        <taxon>Bacteria</taxon>
        <taxon>Pseudomonadati</taxon>
        <taxon>Pseudomonadota</taxon>
        <taxon>Alphaproteobacteria</taxon>
        <taxon>Hyphomicrobiales</taxon>
        <taxon>Ahrensiaceae</taxon>
        <taxon>Roseitalea</taxon>
    </lineage>
</organism>
<dbReference type="GeneID" id="90766029"/>
<reference evidence="3 4" key="1">
    <citation type="journal article" date="2017" name="Int. J. Syst. Evol. Microbiol.">
        <title>Roseitalea porphyridii gen. nov., sp. nov., isolated from a red alga, and reclassification of Hoeflea suaedae Chung et al. 2013 as Pseudohoeflea suaedae gen. nov., comb. nov.</title>
        <authorList>
            <person name="Hyeon J.W."/>
            <person name="Jeong S.E."/>
            <person name="Baek K."/>
            <person name="Jeon C.O."/>
        </authorList>
    </citation>
    <scope>NUCLEOTIDE SEQUENCE [LARGE SCALE GENOMIC DNA]</scope>
    <source>
        <strain evidence="3 4">MA7-20</strain>
    </source>
</reference>
<protein>
    <submittedName>
        <fullName evidence="3">YARHG domain-containing protein</fullName>
    </submittedName>
</protein>
<feature type="domain" description="YARHG" evidence="2">
    <location>
        <begin position="6"/>
        <end position="81"/>
    </location>
</feature>
<sequence length="88" mass="10032">MLIARAGAVALFLVAGAGSAAAQTSCYDLWYERNLIFAENGYCFQTDLARRAFAEFECWTRNPALSTYEQRRVDEIRDEEQRRGCNVN</sequence>
<evidence type="ECO:0000313" key="3">
    <source>
        <dbReference type="EMBL" id="QBK29450.1"/>
    </source>
</evidence>
<dbReference type="RefSeq" id="WP_131615152.1">
    <property type="nucleotide sequence ID" value="NZ_CP036532.1"/>
</dbReference>
<dbReference type="Proteomes" id="UP000293719">
    <property type="component" value="Chromosome"/>
</dbReference>
<feature type="chain" id="PRO_5020957169" evidence="1">
    <location>
        <begin position="23"/>
        <end position="88"/>
    </location>
</feature>